<dbReference type="Gene3D" id="3.30.70.370">
    <property type="match status" value="1"/>
</dbReference>
<dbReference type="InterPro" id="IPR043502">
    <property type="entry name" value="DNA/RNA_pol_sf"/>
</dbReference>
<proteinExistence type="predicted"/>
<reference evidence="2" key="1">
    <citation type="journal article" date="2015" name="Nature">
        <title>Complex archaea that bridge the gap between prokaryotes and eukaryotes.</title>
        <authorList>
            <person name="Spang A."/>
            <person name="Saw J.H."/>
            <person name="Jorgensen S.L."/>
            <person name="Zaremba-Niedzwiedzka K."/>
            <person name="Martijn J."/>
            <person name="Lind A.E."/>
            <person name="van Eijk R."/>
            <person name="Schleper C."/>
            <person name="Guy L."/>
            <person name="Ettema T.J."/>
        </authorList>
    </citation>
    <scope>NUCLEOTIDE SEQUENCE</scope>
</reference>
<dbReference type="PANTHER" id="PTHR10133">
    <property type="entry name" value="DNA POLYMERASE I"/>
    <property type="match status" value="1"/>
</dbReference>
<protein>
    <recommendedName>
        <fullName evidence="1">DNA-directed DNA polymerase family A palm domain-containing protein</fullName>
    </recommendedName>
</protein>
<feature type="domain" description="DNA-directed DNA polymerase family A palm" evidence="1">
    <location>
        <begin position="1"/>
        <end position="117"/>
    </location>
</feature>
<dbReference type="InterPro" id="IPR002298">
    <property type="entry name" value="DNA_polymerase_A"/>
</dbReference>
<dbReference type="SMART" id="SM00482">
    <property type="entry name" value="POLAc"/>
    <property type="match status" value="1"/>
</dbReference>
<evidence type="ECO:0000259" key="1">
    <source>
        <dbReference type="SMART" id="SM00482"/>
    </source>
</evidence>
<comment type="caution">
    <text evidence="2">The sequence shown here is derived from an EMBL/GenBank/DDBJ whole genome shotgun (WGS) entry which is preliminary data.</text>
</comment>
<dbReference type="EMBL" id="LAZR01045154">
    <property type="protein sequence ID" value="KKK99559.1"/>
    <property type="molecule type" value="Genomic_DNA"/>
</dbReference>
<evidence type="ECO:0000313" key="2">
    <source>
        <dbReference type="EMBL" id="KKK99559.1"/>
    </source>
</evidence>
<dbReference type="GO" id="GO:0003677">
    <property type="term" value="F:DNA binding"/>
    <property type="evidence" value="ECO:0007669"/>
    <property type="project" value="InterPro"/>
</dbReference>
<dbReference type="GO" id="GO:0003887">
    <property type="term" value="F:DNA-directed DNA polymerase activity"/>
    <property type="evidence" value="ECO:0007669"/>
    <property type="project" value="InterPro"/>
</dbReference>
<dbReference type="Gene3D" id="1.10.150.20">
    <property type="entry name" value="5' to 3' exonuclease, C-terminal subdomain"/>
    <property type="match status" value="1"/>
</dbReference>
<organism evidence="2">
    <name type="scientific">marine sediment metagenome</name>
    <dbReference type="NCBI Taxonomy" id="412755"/>
    <lineage>
        <taxon>unclassified sequences</taxon>
        <taxon>metagenomes</taxon>
        <taxon>ecological metagenomes</taxon>
    </lineage>
</organism>
<dbReference type="SUPFAM" id="SSF56672">
    <property type="entry name" value="DNA/RNA polymerases"/>
    <property type="match status" value="1"/>
</dbReference>
<sequence>GIHVTVEETTSLIEQFFAVRPGLKKGMDATKDAVRKDGFLESFTGRRRRVPEVFSEDHELVARALRQCINFPEQSGASDMTLMALVLIHRIMKNEGMKSKIVLTVHDSIVFDCHVDEVLEVGAIAKEVMENLPTLSEEVLSGIDWSWLKVPIRADIEMGYSWGSMVPFEPHTVQEGGESDDEMYREDDEGEWEIAREPVNVDELWEQMAFKAEKEAA</sequence>
<dbReference type="GO" id="GO:0006261">
    <property type="term" value="P:DNA-templated DNA replication"/>
    <property type="evidence" value="ECO:0007669"/>
    <property type="project" value="InterPro"/>
</dbReference>
<dbReference type="PRINTS" id="PR00868">
    <property type="entry name" value="DNAPOLI"/>
</dbReference>
<dbReference type="AlphaFoldDB" id="A0A0F9CB37"/>
<dbReference type="Pfam" id="PF00476">
    <property type="entry name" value="DNA_pol_A"/>
    <property type="match status" value="1"/>
</dbReference>
<feature type="non-terminal residue" evidence="2">
    <location>
        <position position="1"/>
    </location>
</feature>
<gene>
    <name evidence="2" type="ORF">LCGC14_2631560</name>
</gene>
<dbReference type="PANTHER" id="PTHR10133:SF62">
    <property type="entry name" value="DNA POLYMERASE THETA"/>
    <property type="match status" value="1"/>
</dbReference>
<dbReference type="InterPro" id="IPR001098">
    <property type="entry name" value="DNA-dir_DNA_pol_A_palm_dom"/>
</dbReference>
<dbReference type="GO" id="GO:0006302">
    <property type="term" value="P:double-strand break repair"/>
    <property type="evidence" value="ECO:0007669"/>
    <property type="project" value="TreeGrafter"/>
</dbReference>
<accession>A0A0F9CB37</accession>
<name>A0A0F9CB37_9ZZZZ</name>